<comment type="caution">
    <text evidence="2">The sequence shown here is derived from an EMBL/GenBank/DDBJ whole genome shotgun (WGS) entry which is preliminary data.</text>
</comment>
<name>A0A7D9KFY1_PARCT</name>
<accession>A0A7D9KFY1</accession>
<dbReference type="AlphaFoldDB" id="A0A7D9KFY1"/>
<sequence length="100" mass="11383">MSNIPQASKRRWRAKFLALQKATGKNLQSWPDKKSQLRQSSKPIASSDQKKAEISAQHTQVKQETKLAAKRALDWEPIFPIEEELPKYRRVVVKGGEAAN</sequence>
<reference evidence="2" key="1">
    <citation type="submission" date="2020-04" db="EMBL/GenBank/DDBJ databases">
        <authorList>
            <person name="Alioto T."/>
            <person name="Alioto T."/>
            <person name="Gomez Garrido J."/>
        </authorList>
    </citation>
    <scope>NUCLEOTIDE SEQUENCE</scope>
    <source>
        <strain evidence="2">A484AB</strain>
    </source>
</reference>
<organism evidence="2 3">
    <name type="scientific">Paramuricea clavata</name>
    <name type="common">Red gorgonian</name>
    <name type="synonym">Violescent sea-whip</name>
    <dbReference type="NCBI Taxonomy" id="317549"/>
    <lineage>
        <taxon>Eukaryota</taxon>
        <taxon>Metazoa</taxon>
        <taxon>Cnidaria</taxon>
        <taxon>Anthozoa</taxon>
        <taxon>Octocorallia</taxon>
        <taxon>Malacalcyonacea</taxon>
        <taxon>Plexauridae</taxon>
        <taxon>Paramuricea</taxon>
    </lineage>
</organism>
<dbReference type="EMBL" id="CACRXK020035335">
    <property type="protein sequence ID" value="CAB4044540.1"/>
    <property type="molecule type" value="Genomic_DNA"/>
</dbReference>
<protein>
    <submittedName>
        <fullName evidence="2">Uncharacterized protein</fullName>
    </submittedName>
</protein>
<evidence type="ECO:0000313" key="3">
    <source>
        <dbReference type="Proteomes" id="UP001152795"/>
    </source>
</evidence>
<feature type="compositionally biased region" description="Polar residues" evidence="1">
    <location>
        <begin position="37"/>
        <end position="47"/>
    </location>
</feature>
<dbReference type="Proteomes" id="UP001152795">
    <property type="component" value="Unassembled WGS sequence"/>
</dbReference>
<gene>
    <name evidence="2" type="ORF">PACLA_8A030997</name>
</gene>
<keyword evidence="3" id="KW-1185">Reference proteome</keyword>
<feature type="region of interest" description="Disordered" evidence="1">
    <location>
        <begin position="25"/>
        <end position="63"/>
    </location>
</feature>
<evidence type="ECO:0000313" key="2">
    <source>
        <dbReference type="EMBL" id="CAB4044540.1"/>
    </source>
</evidence>
<evidence type="ECO:0000256" key="1">
    <source>
        <dbReference type="SAM" id="MobiDB-lite"/>
    </source>
</evidence>
<feature type="non-terminal residue" evidence="2">
    <location>
        <position position="100"/>
    </location>
</feature>
<proteinExistence type="predicted"/>